<dbReference type="PANTHER" id="PTHR33747">
    <property type="entry name" value="UPF0225 PROTEIN SCO1677"/>
    <property type="match status" value="1"/>
</dbReference>
<dbReference type="STRING" id="223786.SAMN05216234_105116"/>
<evidence type="ECO:0000259" key="1">
    <source>
        <dbReference type="Pfam" id="PF17775"/>
    </source>
</evidence>
<feature type="domain" description="YchJ-like middle NTF2-like" evidence="1">
    <location>
        <begin position="29"/>
        <end position="123"/>
    </location>
</feature>
<dbReference type="InterPro" id="IPR048469">
    <property type="entry name" value="YchJ-like_M"/>
</dbReference>
<dbReference type="Gene3D" id="3.10.450.50">
    <property type="match status" value="1"/>
</dbReference>
<accession>A0A1I5MCW2</accession>
<name>A0A1I5MCW2_9BACT</name>
<dbReference type="SUPFAM" id="SSF54427">
    <property type="entry name" value="NTF2-like"/>
    <property type="match status" value="1"/>
</dbReference>
<dbReference type="PANTHER" id="PTHR33747:SF1">
    <property type="entry name" value="ADENYLATE CYCLASE-ASSOCIATED CAP C-TERMINAL DOMAIN-CONTAINING PROTEIN"/>
    <property type="match status" value="1"/>
</dbReference>
<evidence type="ECO:0000313" key="2">
    <source>
        <dbReference type="EMBL" id="SFP07349.1"/>
    </source>
</evidence>
<keyword evidence="3" id="KW-1185">Reference proteome</keyword>
<dbReference type="EMBL" id="FOXB01000005">
    <property type="protein sequence ID" value="SFP07349.1"/>
    <property type="molecule type" value="Genomic_DNA"/>
</dbReference>
<dbReference type="Proteomes" id="UP000199227">
    <property type="component" value="Unassembled WGS sequence"/>
</dbReference>
<proteinExistence type="predicted"/>
<dbReference type="RefSeq" id="WP_218147905.1">
    <property type="nucleotide sequence ID" value="NZ_CP136592.1"/>
</dbReference>
<reference evidence="2 3" key="1">
    <citation type="submission" date="2016-10" db="EMBL/GenBank/DDBJ databases">
        <authorList>
            <person name="de Groot N.N."/>
        </authorList>
    </citation>
    <scope>NUCLEOTIDE SEQUENCE [LARGE SCALE GENOMIC DNA]</scope>
    <source>
        <strain evidence="2 3">EP1-55-1</strain>
    </source>
</reference>
<evidence type="ECO:0000313" key="3">
    <source>
        <dbReference type="Proteomes" id="UP000199227"/>
    </source>
</evidence>
<protein>
    <submittedName>
        <fullName evidence="2">SEC-C motif-containing protein</fullName>
    </submittedName>
</protein>
<dbReference type="Pfam" id="PF17775">
    <property type="entry name" value="YchJ_M-like"/>
    <property type="match status" value="1"/>
</dbReference>
<organism evidence="2 3">
    <name type="scientific">Hydrogenimonas thermophila</name>
    <dbReference type="NCBI Taxonomy" id="223786"/>
    <lineage>
        <taxon>Bacteria</taxon>
        <taxon>Pseudomonadati</taxon>
        <taxon>Campylobacterota</taxon>
        <taxon>Epsilonproteobacteria</taxon>
        <taxon>Campylobacterales</taxon>
        <taxon>Hydrogenimonadaceae</taxon>
        <taxon>Hydrogenimonas</taxon>
    </lineage>
</organism>
<sequence length="129" mass="14835">MQIDCPCGLGKTYDECCGKYHKGDAAPTTAEALMRSRYSAYAMKKVDYIVHTALVLDNKTAIEEWMERVKFVKLEIVRTQRGKALDKKGVVEFKAWFEAEGKIEVLHEVSAFVKRKGRWFYDESNSFTP</sequence>
<dbReference type="AlphaFoldDB" id="A0A1I5MCW2"/>
<gene>
    <name evidence="2" type="ORF">SAMN05216234_105116</name>
</gene>
<dbReference type="InterPro" id="IPR032710">
    <property type="entry name" value="NTF2-like_dom_sf"/>
</dbReference>